<name>A0A933LQX4_UNCTE</name>
<dbReference type="InterPro" id="IPR009078">
    <property type="entry name" value="Ferritin-like_SF"/>
</dbReference>
<feature type="domain" description="Rubrerythrin diiron-binding" evidence="1">
    <location>
        <begin position="11"/>
        <end position="57"/>
    </location>
</feature>
<dbReference type="AlphaFoldDB" id="A0A933LQX4"/>
<dbReference type="PANTHER" id="PTHR33531">
    <property type="entry name" value="RUBRERYTHRIN SUBFAMILY"/>
    <property type="match status" value="1"/>
</dbReference>
<accession>A0A933LQX4</accession>
<sequence length="151" mass="17292">MMESMTLQQLMARAIGKEQEAYFFYQSTAKIVNNPGAKQMLLELAEEEIKHKKRLEALDLSKIGSIKTGTITDLGIERFLTETSVSPDMTPADALQFAMKEEEDAHKFYTYLADTVNDPAVKTLAEALAREEVKHKVRLEKMWDEEIYKEN</sequence>
<evidence type="ECO:0000313" key="3">
    <source>
        <dbReference type="Proteomes" id="UP000772181"/>
    </source>
</evidence>
<feature type="domain" description="Rubrerythrin diiron-binding" evidence="1">
    <location>
        <begin position="93"/>
        <end position="145"/>
    </location>
</feature>
<dbReference type="Proteomes" id="UP000772181">
    <property type="component" value="Unassembled WGS sequence"/>
</dbReference>
<dbReference type="Pfam" id="PF02915">
    <property type="entry name" value="Rubrerythrin"/>
    <property type="match status" value="2"/>
</dbReference>
<proteinExistence type="predicted"/>
<organism evidence="2 3">
    <name type="scientific">Tectimicrobiota bacterium</name>
    <dbReference type="NCBI Taxonomy" id="2528274"/>
    <lineage>
        <taxon>Bacteria</taxon>
        <taxon>Pseudomonadati</taxon>
        <taxon>Nitrospinota/Tectimicrobiota group</taxon>
        <taxon>Candidatus Tectimicrobiota</taxon>
    </lineage>
</organism>
<dbReference type="SUPFAM" id="SSF47240">
    <property type="entry name" value="Ferritin-like"/>
    <property type="match status" value="1"/>
</dbReference>
<dbReference type="InterPro" id="IPR012347">
    <property type="entry name" value="Ferritin-like"/>
</dbReference>
<dbReference type="GO" id="GO:0016491">
    <property type="term" value="F:oxidoreductase activity"/>
    <property type="evidence" value="ECO:0007669"/>
    <property type="project" value="InterPro"/>
</dbReference>
<reference evidence="2" key="1">
    <citation type="submission" date="2020-07" db="EMBL/GenBank/DDBJ databases">
        <title>Huge and variable diversity of episymbiotic CPR bacteria and DPANN archaea in groundwater ecosystems.</title>
        <authorList>
            <person name="He C.Y."/>
            <person name="Keren R."/>
            <person name="Whittaker M."/>
            <person name="Farag I.F."/>
            <person name="Doudna J."/>
            <person name="Cate J.H.D."/>
            <person name="Banfield J.F."/>
        </authorList>
    </citation>
    <scope>NUCLEOTIDE SEQUENCE</scope>
    <source>
        <strain evidence="2">NC_groundwater_1482_Ag_S-0.65um_47_24</strain>
    </source>
</reference>
<dbReference type="PANTHER" id="PTHR33531:SF10">
    <property type="entry name" value="BLR7895 PROTEIN"/>
    <property type="match status" value="1"/>
</dbReference>
<dbReference type="InterPro" id="IPR003251">
    <property type="entry name" value="Rr_diiron-bd_dom"/>
</dbReference>
<gene>
    <name evidence="2" type="ORF">HY730_07265</name>
</gene>
<evidence type="ECO:0000259" key="1">
    <source>
        <dbReference type="Pfam" id="PF02915"/>
    </source>
</evidence>
<dbReference type="CDD" id="cd01045">
    <property type="entry name" value="Ferritin_like_AB"/>
    <property type="match status" value="1"/>
</dbReference>
<protein>
    <submittedName>
        <fullName evidence="2">Ferritin family protein</fullName>
    </submittedName>
</protein>
<dbReference type="GO" id="GO:0046872">
    <property type="term" value="F:metal ion binding"/>
    <property type="evidence" value="ECO:0007669"/>
    <property type="project" value="InterPro"/>
</dbReference>
<dbReference type="Gene3D" id="1.20.1260.10">
    <property type="match status" value="1"/>
</dbReference>
<evidence type="ECO:0000313" key="2">
    <source>
        <dbReference type="EMBL" id="MBI4596159.1"/>
    </source>
</evidence>
<comment type="caution">
    <text evidence="2">The sequence shown here is derived from an EMBL/GenBank/DDBJ whole genome shotgun (WGS) entry which is preliminary data.</text>
</comment>
<dbReference type="EMBL" id="JACQWF010000324">
    <property type="protein sequence ID" value="MBI4596159.1"/>
    <property type="molecule type" value="Genomic_DNA"/>
</dbReference>